<evidence type="ECO:0000313" key="2">
    <source>
        <dbReference type="Proteomes" id="UP000031465"/>
    </source>
</evidence>
<comment type="caution">
    <text evidence="1">The sequence shown here is derived from an EMBL/GenBank/DDBJ whole genome shotgun (WGS) entry which is preliminary data.</text>
</comment>
<dbReference type="Proteomes" id="UP000031465">
    <property type="component" value="Unassembled WGS sequence"/>
</dbReference>
<sequence length="192" mass="22748">MAYITVGYFTENTPYEEEIRHLAESLERFYLPMDLVAVPTQGSWQANTQYKAYFIKQMLVRHYPKNILYLDADARVQQYPALFDQIDADLAVFYWHNKELISSTLYFANNAKIAELIERWITCCFENPDIWDQKVLQYVIQESKDLNLRIDMLPPSYCQIFDLMQQEGEPVIEQFQASRRFKTQIDSSKNEA</sequence>
<gene>
    <name evidence="1" type="ORF">DB44_EC00180</name>
</gene>
<evidence type="ECO:0008006" key="3">
    <source>
        <dbReference type="Google" id="ProtNLM"/>
    </source>
</evidence>
<dbReference type="AlphaFoldDB" id="A0A0C1JVE6"/>
<dbReference type="SUPFAM" id="SSF53448">
    <property type="entry name" value="Nucleotide-diphospho-sugar transferases"/>
    <property type="match status" value="1"/>
</dbReference>
<reference evidence="1 2" key="1">
    <citation type="journal article" date="2014" name="Mol. Biol. Evol.">
        <title>Massive expansion of Ubiquitination-related gene families within the Chlamydiae.</title>
        <authorList>
            <person name="Domman D."/>
            <person name="Collingro A."/>
            <person name="Lagkouvardos I."/>
            <person name="Gehre L."/>
            <person name="Weinmaier T."/>
            <person name="Rattei T."/>
            <person name="Subtil A."/>
            <person name="Horn M."/>
        </authorList>
    </citation>
    <scope>NUCLEOTIDE SEQUENCE [LARGE SCALE GENOMIC DNA]</scope>
    <source>
        <strain evidence="1 2">EI2</strain>
    </source>
</reference>
<evidence type="ECO:0000313" key="1">
    <source>
        <dbReference type="EMBL" id="KIC71242.1"/>
    </source>
</evidence>
<protein>
    <recommendedName>
        <fullName evidence="3">Nucleotide-diphospho-sugar transferase domain-containing protein</fullName>
    </recommendedName>
</protein>
<dbReference type="InterPro" id="IPR029044">
    <property type="entry name" value="Nucleotide-diphossugar_trans"/>
</dbReference>
<name>A0A0C1JVE6_9BACT</name>
<accession>A0A0C1JVE6</accession>
<dbReference type="RefSeq" id="WP_039359608.1">
    <property type="nucleotide sequence ID" value="NZ_JSAN01000101.1"/>
</dbReference>
<dbReference type="PATRIC" id="fig|362787.3.peg.1582"/>
<proteinExistence type="predicted"/>
<organism evidence="1 2">
    <name type="scientific">Candidatus Protochlamydia amoebophila</name>
    <dbReference type="NCBI Taxonomy" id="362787"/>
    <lineage>
        <taxon>Bacteria</taxon>
        <taxon>Pseudomonadati</taxon>
        <taxon>Chlamydiota</taxon>
        <taxon>Chlamydiia</taxon>
        <taxon>Parachlamydiales</taxon>
        <taxon>Parachlamydiaceae</taxon>
        <taxon>Candidatus Protochlamydia</taxon>
    </lineage>
</organism>
<dbReference type="EMBL" id="JSAN01000101">
    <property type="protein sequence ID" value="KIC71242.1"/>
    <property type="molecule type" value="Genomic_DNA"/>
</dbReference>